<evidence type="ECO:0000313" key="1">
    <source>
        <dbReference type="EMBL" id="KIY49861.1"/>
    </source>
</evidence>
<dbReference type="AlphaFoldDB" id="A0A0D7AES6"/>
<gene>
    <name evidence="1" type="ORF">FISHEDRAFT_22154</name>
</gene>
<proteinExistence type="predicted"/>
<protein>
    <submittedName>
        <fullName evidence="1">Uncharacterized protein</fullName>
    </submittedName>
</protein>
<dbReference type="Proteomes" id="UP000054144">
    <property type="component" value="Unassembled WGS sequence"/>
</dbReference>
<organism evidence="1 2">
    <name type="scientific">Fistulina hepatica ATCC 64428</name>
    <dbReference type="NCBI Taxonomy" id="1128425"/>
    <lineage>
        <taxon>Eukaryota</taxon>
        <taxon>Fungi</taxon>
        <taxon>Dikarya</taxon>
        <taxon>Basidiomycota</taxon>
        <taxon>Agaricomycotina</taxon>
        <taxon>Agaricomycetes</taxon>
        <taxon>Agaricomycetidae</taxon>
        <taxon>Agaricales</taxon>
        <taxon>Fistulinaceae</taxon>
        <taxon>Fistulina</taxon>
    </lineage>
</organism>
<reference evidence="1 2" key="1">
    <citation type="journal article" date="2015" name="Fungal Genet. Biol.">
        <title>Evolution of novel wood decay mechanisms in Agaricales revealed by the genome sequences of Fistulina hepatica and Cylindrobasidium torrendii.</title>
        <authorList>
            <person name="Floudas D."/>
            <person name="Held B.W."/>
            <person name="Riley R."/>
            <person name="Nagy L.G."/>
            <person name="Koehler G."/>
            <person name="Ransdell A.S."/>
            <person name="Younus H."/>
            <person name="Chow J."/>
            <person name="Chiniquy J."/>
            <person name="Lipzen A."/>
            <person name="Tritt A."/>
            <person name="Sun H."/>
            <person name="Haridas S."/>
            <person name="LaButti K."/>
            <person name="Ohm R.A."/>
            <person name="Kues U."/>
            <person name="Blanchette R.A."/>
            <person name="Grigoriev I.V."/>
            <person name="Minto R.E."/>
            <person name="Hibbett D.S."/>
        </authorList>
    </citation>
    <scope>NUCLEOTIDE SEQUENCE [LARGE SCALE GENOMIC DNA]</scope>
    <source>
        <strain evidence="1 2">ATCC 64428</strain>
    </source>
</reference>
<evidence type="ECO:0000313" key="2">
    <source>
        <dbReference type="Proteomes" id="UP000054144"/>
    </source>
</evidence>
<dbReference type="EMBL" id="KN881721">
    <property type="protein sequence ID" value="KIY49861.1"/>
    <property type="molecule type" value="Genomic_DNA"/>
</dbReference>
<name>A0A0D7AES6_9AGAR</name>
<accession>A0A0D7AES6</accession>
<sequence>YCDTTYRYGWGRGETDTFLHCILSLGARHVARWFVIRTCIITEGGVEQLFVAGDQLPKF</sequence>
<keyword evidence="2" id="KW-1185">Reference proteome</keyword>
<feature type="non-terminal residue" evidence="1">
    <location>
        <position position="59"/>
    </location>
</feature>
<feature type="non-terminal residue" evidence="1">
    <location>
        <position position="1"/>
    </location>
</feature>